<sequence>MVSSPVYTREVCLNALLTCGADRAQKIAAGAAVPPIKLREALEGEEVLSVKPKAKRTRAKPKAKSIVREVQGTERQTDAELVQNQLELPDLEQPLPDSVRPETATVTNTEVQVTETPGPNSTARAGHNVHADNMRPNEDITDDWPEHSVDLVDVINASDPSVNVKMSLLGRYMEDPFFRLIIDVPTSYKNFEYRGGLVYVKDKEWCALCIPDVIIGN</sequence>
<organism evidence="2 3">
    <name type="scientific">Athelia psychrophila</name>
    <dbReference type="NCBI Taxonomy" id="1759441"/>
    <lineage>
        <taxon>Eukaryota</taxon>
        <taxon>Fungi</taxon>
        <taxon>Dikarya</taxon>
        <taxon>Basidiomycota</taxon>
        <taxon>Agaricomycotina</taxon>
        <taxon>Agaricomycetes</taxon>
        <taxon>Agaricomycetidae</taxon>
        <taxon>Atheliales</taxon>
        <taxon>Atheliaceae</taxon>
        <taxon>Athelia</taxon>
    </lineage>
</organism>
<reference evidence="2 3" key="1">
    <citation type="journal article" date="2016" name="Mol. Biol. Evol.">
        <title>Comparative Genomics of Early-Diverging Mushroom-Forming Fungi Provides Insights into the Origins of Lignocellulose Decay Capabilities.</title>
        <authorList>
            <person name="Nagy L.G."/>
            <person name="Riley R."/>
            <person name="Tritt A."/>
            <person name="Adam C."/>
            <person name="Daum C."/>
            <person name="Floudas D."/>
            <person name="Sun H."/>
            <person name="Yadav J.S."/>
            <person name="Pangilinan J."/>
            <person name="Larsson K.H."/>
            <person name="Matsuura K."/>
            <person name="Barry K."/>
            <person name="Labutti K."/>
            <person name="Kuo R."/>
            <person name="Ohm R.A."/>
            <person name="Bhattacharya S.S."/>
            <person name="Shirouzu T."/>
            <person name="Yoshinaga Y."/>
            <person name="Martin F.M."/>
            <person name="Grigoriev I.V."/>
            <person name="Hibbett D.S."/>
        </authorList>
    </citation>
    <scope>NUCLEOTIDE SEQUENCE [LARGE SCALE GENOMIC DNA]</scope>
    <source>
        <strain evidence="2 3">CBS 109695</strain>
    </source>
</reference>
<feature type="region of interest" description="Disordered" evidence="1">
    <location>
        <begin position="53"/>
        <end position="75"/>
    </location>
</feature>
<feature type="region of interest" description="Disordered" evidence="1">
    <location>
        <begin position="109"/>
        <end position="132"/>
    </location>
</feature>
<dbReference type="AlphaFoldDB" id="A0A166CGW7"/>
<gene>
    <name evidence="2" type="ORF">FIBSPDRAFT_960329</name>
</gene>
<protein>
    <submittedName>
        <fullName evidence="2">Uncharacterized protein</fullName>
    </submittedName>
</protein>
<evidence type="ECO:0000313" key="2">
    <source>
        <dbReference type="EMBL" id="KZP13646.1"/>
    </source>
</evidence>
<name>A0A166CGW7_9AGAM</name>
<keyword evidence="3" id="KW-1185">Reference proteome</keyword>
<dbReference type="OrthoDB" id="3249394at2759"/>
<accession>A0A166CGW7</accession>
<dbReference type="EMBL" id="KV417629">
    <property type="protein sequence ID" value="KZP13646.1"/>
    <property type="molecule type" value="Genomic_DNA"/>
</dbReference>
<proteinExistence type="predicted"/>
<evidence type="ECO:0000313" key="3">
    <source>
        <dbReference type="Proteomes" id="UP000076532"/>
    </source>
</evidence>
<dbReference type="Proteomes" id="UP000076532">
    <property type="component" value="Unassembled WGS sequence"/>
</dbReference>
<evidence type="ECO:0000256" key="1">
    <source>
        <dbReference type="SAM" id="MobiDB-lite"/>
    </source>
</evidence>
<feature type="compositionally biased region" description="Basic residues" evidence="1">
    <location>
        <begin position="53"/>
        <end position="65"/>
    </location>
</feature>